<dbReference type="PATRIC" id="fig|284581.3.peg.228"/>
<protein>
    <recommendedName>
        <fullName evidence="3">DUF3006 domain-containing protein</fullName>
    </recommendedName>
</protein>
<dbReference type="Pfam" id="PF11213">
    <property type="entry name" value="DUF3006"/>
    <property type="match status" value="1"/>
</dbReference>
<sequence>MRGIVDHLEGEIVVIEINGQTQDFNRSIFSEEVEVGDVVEINDNTGVVLKDQTEKRRAEVQKLMDELFE</sequence>
<dbReference type="EMBL" id="LILC01000009">
    <property type="protein sequence ID" value="KOO47166.1"/>
    <property type="molecule type" value="Genomic_DNA"/>
</dbReference>
<dbReference type="Proteomes" id="UP000037558">
    <property type="component" value="Unassembled WGS sequence"/>
</dbReference>
<gene>
    <name evidence="1" type="ORF">AMD01_06685</name>
</gene>
<evidence type="ECO:0000313" key="1">
    <source>
        <dbReference type="EMBL" id="KOO47166.1"/>
    </source>
</evidence>
<accession>A0A0M0L7U4</accession>
<reference evidence="2" key="1">
    <citation type="submission" date="2015-08" db="EMBL/GenBank/DDBJ databases">
        <title>Fjat-14210 dsm16467.</title>
        <authorList>
            <person name="Liu B."/>
            <person name="Wang J."/>
            <person name="Zhu Y."/>
            <person name="Liu G."/>
            <person name="Chen Q."/>
            <person name="Chen Z."/>
            <person name="Lan J."/>
            <person name="Che J."/>
            <person name="Ge C."/>
            <person name="Shi H."/>
            <person name="Pan Z."/>
            <person name="Liu X."/>
        </authorList>
    </citation>
    <scope>NUCLEOTIDE SEQUENCE [LARGE SCALE GENOMIC DNA]</scope>
    <source>
        <strain evidence="2">DSM 16467</strain>
    </source>
</reference>
<dbReference type="OrthoDB" id="164847at2"/>
<dbReference type="AlphaFoldDB" id="A0A0M0L7U4"/>
<keyword evidence="2" id="KW-1185">Reference proteome</keyword>
<proteinExistence type="predicted"/>
<dbReference type="RefSeq" id="WP_053400642.1">
    <property type="nucleotide sequence ID" value="NZ_LILC01000009.1"/>
</dbReference>
<evidence type="ECO:0000313" key="2">
    <source>
        <dbReference type="Proteomes" id="UP000037558"/>
    </source>
</evidence>
<comment type="caution">
    <text evidence="1">The sequence shown here is derived from an EMBL/GenBank/DDBJ whole genome shotgun (WGS) entry which is preliminary data.</text>
</comment>
<organism evidence="1 2">
    <name type="scientific">Priestia koreensis</name>
    <dbReference type="NCBI Taxonomy" id="284581"/>
    <lineage>
        <taxon>Bacteria</taxon>
        <taxon>Bacillati</taxon>
        <taxon>Bacillota</taxon>
        <taxon>Bacilli</taxon>
        <taxon>Bacillales</taxon>
        <taxon>Bacillaceae</taxon>
        <taxon>Priestia</taxon>
    </lineage>
</organism>
<evidence type="ECO:0008006" key="3">
    <source>
        <dbReference type="Google" id="ProtNLM"/>
    </source>
</evidence>
<dbReference type="InterPro" id="IPR021377">
    <property type="entry name" value="DUF3006"/>
</dbReference>
<name>A0A0M0L7U4_9BACI</name>